<comment type="subcellular location">
    <subcellularLocation>
        <location evidence="4">Secreted</location>
    </subcellularLocation>
</comment>
<keyword evidence="4" id="KW-0145">Chemotaxis</keyword>
<evidence type="ECO:0000313" key="8">
    <source>
        <dbReference type="Proteomes" id="UP000261480"/>
    </source>
</evidence>
<proteinExistence type="inferred from homology"/>
<dbReference type="GO" id="GO:0008009">
    <property type="term" value="F:chemokine activity"/>
    <property type="evidence" value="ECO:0007669"/>
    <property type="project" value="InterPro"/>
</dbReference>
<dbReference type="InterPro" id="IPR039809">
    <property type="entry name" value="Chemokine_b/g/d"/>
</dbReference>
<keyword evidence="2 4" id="KW-0202">Cytokine</keyword>
<reference evidence="7" key="2">
    <citation type="submission" date="2025-09" db="UniProtKB">
        <authorList>
            <consortium name="Ensembl"/>
        </authorList>
    </citation>
    <scope>IDENTIFICATION</scope>
</reference>
<evidence type="ECO:0000256" key="4">
    <source>
        <dbReference type="RuleBase" id="RU361150"/>
    </source>
</evidence>
<organism evidence="7 8">
    <name type="scientific">Poecilia mexicana</name>
    <dbReference type="NCBI Taxonomy" id="48701"/>
    <lineage>
        <taxon>Eukaryota</taxon>
        <taxon>Metazoa</taxon>
        <taxon>Chordata</taxon>
        <taxon>Craniata</taxon>
        <taxon>Vertebrata</taxon>
        <taxon>Euteleostomi</taxon>
        <taxon>Actinopterygii</taxon>
        <taxon>Neopterygii</taxon>
        <taxon>Teleostei</taxon>
        <taxon>Neoteleostei</taxon>
        <taxon>Acanthomorphata</taxon>
        <taxon>Ovalentaria</taxon>
        <taxon>Atherinomorphae</taxon>
        <taxon>Cyprinodontiformes</taxon>
        <taxon>Poeciliidae</taxon>
        <taxon>Poeciliinae</taxon>
        <taxon>Poecilia</taxon>
    </lineage>
</organism>
<keyword evidence="5" id="KW-0812">Transmembrane</keyword>
<dbReference type="Pfam" id="PF00048">
    <property type="entry name" value="IL8"/>
    <property type="match status" value="1"/>
</dbReference>
<dbReference type="Proteomes" id="UP000261480">
    <property type="component" value="Unplaced"/>
</dbReference>
<evidence type="ECO:0000256" key="5">
    <source>
        <dbReference type="SAM" id="Phobius"/>
    </source>
</evidence>
<evidence type="ECO:0000256" key="1">
    <source>
        <dbReference type="ARBA" id="ARBA00010868"/>
    </source>
</evidence>
<feature type="domain" description="Chemokine interleukin-8-like" evidence="6">
    <location>
        <begin position="34"/>
        <end position="90"/>
    </location>
</feature>
<keyword evidence="3" id="KW-1015">Disulfide bond</keyword>
<dbReference type="SMART" id="SM00199">
    <property type="entry name" value="SCY"/>
    <property type="match status" value="1"/>
</dbReference>
<dbReference type="InterPro" id="IPR000827">
    <property type="entry name" value="Chemokine_CC_CS"/>
</dbReference>
<dbReference type="AlphaFoldDB" id="A0A3B3WK61"/>
<evidence type="ECO:0000256" key="3">
    <source>
        <dbReference type="ARBA" id="ARBA00023157"/>
    </source>
</evidence>
<reference evidence="7" key="1">
    <citation type="submission" date="2025-08" db="UniProtKB">
        <authorList>
            <consortium name="Ensembl"/>
        </authorList>
    </citation>
    <scope>IDENTIFICATION</scope>
</reference>
<evidence type="ECO:0000313" key="7">
    <source>
        <dbReference type="Ensembl" id="ENSPMEP00000003185.1"/>
    </source>
</evidence>
<accession>A0A3B3WK61</accession>
<name>A0A3B3WK61_9TELE</name>
<dbReference type="InterPro" id="IPR001811">
    <property type="entry name" value="Chemokine_IL8-like_dom"/>
</dbReference>
<dbReference type="PANTHER" id="PTHR12015">
    <property type="entry name" value="SMALL INDUCIBLE CYTOKINE A"/>
    <property type="match status" value="1"/>
</dbReference>
<keyword evidence="4" id="KW-0964">Secreted</keyword>
<dbReference type="STRING" id="48701.ENSPMEP00000003185"/>
<dbReference type="CDD" id="cd00169">
    <property type="entry name" value="Chemokine"/>
    <property type="match status" value="1"/>
</dbReference>
<evidence type="ECO:0000256" key="2">
    <source>
        <dbReference type="ARBA" id="ARBA00022514"/>
    </source>
</evidence>
<dbReference type="SUPFAM" id="SSF54117">
    <property type="entry name" value="Interleukin 8-like chemokines"/>
    <property type="match status" value="1"/>
</dbReference>
<dbReference type="PROSITE" id="PS00472">
    <property type="entry name" value="SMALL_CYTOKINES_CC"/>
    <property type="match status" value="1"/>
</dbReference>
<dbReference type="GO" id="GO:0005615">
    <property type="term" value="C:extracellular space"/>
    <property type="evidence" value="ECO:0007669"/>
    <property type="project" value="UniProtKB-KW"/>
</dbReference>
<dbReference type="Ensembl" id="ENSPMET00000011272.1">
    <property type="protein sequence ID" value="ENSPMEP00000003185.1"/>
    <property type="gene ID" value="ENSPMEG00000004315.1"/>
</dbReference>
<sequence>MVSMRVTVMAATLVTLAVLCINYLFFLFTAYIFCCRRYVHRKIPFSEIKGFSLQKSTDLCPVRAIIFHTKNGKRCADPSLKWVMDYVSYILKSEECHKVLFICFLRCGLWFW</sequence>
<dbReference type="PANTHER" id="PTHR12015:SF190">
    <property type="entry name" value="C-C MOTIF CHEMOKINE"/>
    <property type="match status" value="1"/>
</dbReference>
<evidence type="ECO:0000259" key="6">
    <source>
        <dbReference type="SMART" id="SM00199"/>
    </source>
</evidence>
<protein>
    <recommendedName>
        <fullName evidence="4">C-C motif chemokine</fullName>
    </recommendedName>
</protein>
<dbReference type="Gene3D" id="2.40.50.40">
    <property type="match status" value="1"/>
</dbReference>
<feature type="transmembrane region" description="Helical" evidence="5">
    <location>
        <begin position="6"/>
        <end position="33"/>
    </location>
</feature>
<keyword evidence="5" id="KW-0472">Membrane</keyword>
<comment type="similarity">
    <text evidence="1 4">Belongs to the intercrine beta (chemokine CC) family.</text>
</comment>
<dbReference type="GO" id="GO:0006955">
    <property type="term" value="P:immune response"/>
    <property type="evidence" value="ECO:0007669"/>
    <property type="project" value="InterPro"/>
</dbReference>
<dbReference type="InterPro" id="IPR036048">
    <property type="entry name" value="Interleukin_8-like_sf"/>
</dbReference>
<keyword evidence="8" id="KW-1185">Reference proteome</keyword>
<keyword evidence="5" id="KW-1133">Transmembrane helix</keyword>